<gene>
    <name evidence="2" type="ORF">LCGC14_2900230</name>
</gene>
<evidence type="ECO:0000256" key="1">
    <source>
        <dbReference type="SAM" id="Phobius"/>
    </source>
</evidence>
<proteinExistence type="predicted"/>
<protein>
    <submittedName>
        <fullName evidence="2">Uncharacterized protein</fullName>
    </submittedName>
</protein>
<accession>A0A0F8XUZ9</accession>
<sequence length="364" mass="40683">MELKIKRNYIVVIIVVLVLLGVFLIPLGLIREDSIELIREDSIEPIRDDNNMQHRRYKNLGITSTKVADSLHMLMEDINGNLIIVPSGDNMEIYKSTNKALSWSAKAAGVQILNPFKAAFYDSGIGKIFFLSDGTVNGNIKHVEYTISSNSLASIFVLNTDYNGFDLFQHSGSFYSMFTHKNGANLDLIFKLGTTTEWTNNMGGFGALTWDTSQVVLIGGFVWFLWKWSDENVELWKWEIGTTNFTEMEDIGANTELPPITQRAIAYDGSDVLTFVLQDTGDSKYYLYTYEIGSDTLTKGAEYNIALMLDRNNAGTVPNELEKGFGISNKIVYEIKARGGGVIQLQDISALADDNIIAITDNWV</sequence>
<evidence type="ECO:0000313" key="2">
    <source>
        <dbReference type="EMBL" id="KKK72803.1"/>
    </source>
</evidence>
<comment type="caution">
    <text evidence="2">The sequence shown here is derived from an EMBL/GenBank/DDBJ whole genome shotgun (WGS) entry which is preliminary data.</text>
</comment>
<organism evidence="2">
    <name type="scientific">marine sediment metagenome</name>
    <dbReference type="NCBI Taxonomy" id="412755"/>
    <lineage>
        <taxon>unclassified sequences</taxon>
        <taxon>metagenomes</taxon>
        <taxon>ecological metagenomes</taxon>
    </lineage>
</organism>
<keyword evidence="1" id="KW-1133">Transmembrane helix</keyword>
<feature type="transmembrane region" description="Helical" evidence="1">
    <location>
        <begin position="9"/>
        <end position="30"/>
    </location>
</feature>
<keyword evidence="1" id="KW-0812">Transmembrane</keyword>
<name>A0A0F8XUZ9_9ZZZZ</name>
<dbReference type="EMBL" id="LAZR01057076">
    <property type="protein sequence ID" value="KKK72803.1"/>
    <property type="molecule type" value="Genomic_DNA"/>
</dbReference>
<dbReference type="AlphaFoldDB" id="A0A0F8XUZ9"/>
<keyword evidence="1" id="KW-0472">Membrane</keyword>
<feature type="non-terminal residue" evidence="2">
    <location>
        <position position="364"/>
    </location>
</feature>
<reference evidence="2" key="1">
    <citation type="journal article" date="2015" name="Nature">
        <title>Complex archaea that bridge the gap between prokaryotes and eukaryotes.</title>
        <authorList>
            <person name="Spang A."/>
            <person name="Saw J.H."/>
            <person name="Jorgensen S.L."/>
            <person name="Zaremba-Niedzwiedzka K."/>
            <person name="Martijn J."/>
            <person name="Lind A.E."/>
            <person name="van Eijk R."/>
            <person name="Schleper C."/>
            <person name="Guy L."/>
            <person name="Ettema T.J."/>
        </authorList>
    </citation>
    <scope>NUCLEOTIDE SEQUENCE</scope>
</reference>